<dbReference type="Proteomes" id="UP000186456">
    <property type="component" value="Unassembled WGS sequence"/>
</dbReference>
<dbReference type="RefSeq" id="WP_074695945.1">
    <property type="nucleotide sequence ID" value="NZ_FNJN01000005.1"/>
</dbReference>
<dbReference type="Pfam" id="PF13830">
    <property type="entry name" value="DUF4192"/>
    <property type="match status" value="2"/>
</dbReference>
<dbReference type="AlphaFoldDB" id="A0A1H0QJL1"/>
<organism evidence="1 2">
    <name type="scientific">Microbacterium testaceum (strain StLB037)</name>
    <dbReference type="NCBI Taxonomy" id="979556"/>
    <lineage>
        <taxon>Bacteria</taxon>
        <taxon>Bacillati</taxon>
        <taxon>Actinomycetota</taxon>
        <taxon>Actinomycetes</taxon>
        <taxon>Micrococcales</taxon>
        <taxon>Microbacteriaceae</taxon>
        <taxon>Microbacterium</taxon>
    </lineage>
</organism>
<accession>A0A1H0QJL1</accession>
<evidence type="ECO:0000313" key="1">
    <source>
        <dbReference type="EMBL" id="SDP17581.1"/>
    </source>
</evidence>
<proteinExistence type="predicted"/>
<sequence length="387" mass="40962">MTPTVVSATSSSAFLALVPHLLECTPRESLVLVPFAESRSLGAMRVDLPAADDASANESVASTVIGMACKVARTDAVAIVVYADEVLADLPAAPHRALVDAAMGRAEICGLRVVDALVVGSDGWDSYVSPSSSMPHPLSDIAAHTLAEPTGPVVDDQFAAAELPPLDAAVSRRVMTDLRAIERVLGGPQERRKLPPLKRAATGDPATVALADPPVLIEDALATPPEELDPAQLAALAFCLARPSLRDVALMQWVADLATGDAVLQAQTAFHRGKPFPDDLARPMWGEGALPDPDRLRRALELCRRVASVLPRERRPGPLSACAWLAWATGRSSHAVLYAETALEIDPDHGLSALMLDVIDAGRLPEWVFERSTSRAGTGSSREYPGP</sequence>
<gene>
    <name evidence="1" type="ORF">SAMN04487788_2373</name>
</gene>
<dbReference type="InterPro" id="IPR025447">
    <property type="entry name" value="DUF4192"/>
</dbReference>
<evidence type="ECO:0008006" key="3">
    <source>
        <dbReference type="Google" id="ProtNLM"/>
    </source>
</evidence>
<name>A0A1H0QJL1_MICTS</name>
<dbReference type="EMBL" id="FNJN01000005">
    <property type="protein sequence ID" value="SDP17581.1"/>
    <property type="molecule type" value="Genomic_DNA"/>
</dbReference>
<protein>
    <recommendedName>
        <fullName evidence="3">Lipopolysaccharide biosynthesis protein</fullName>
    </recommendedName>
</protein>
<reference evidence="1 2" key="1">
    <citation type="submission" date="2016-10" db="EMBL/GenBank/DDBJ databases">
        <authorList>
            <person name="de Groot N.N."/>
        </authorList>
    </citation>
    <scope>NUCLEOTIDE SEQUENCE [LARGE SCALE GENOMIC DNA]</scope>
    <source>
        <strain evidence="1 2">StLB037</strain>
    </source>
</reference>
<evidence type="ECO:0000313" key="2">
    <source>
        <dbReference type="Proteomes" id="UP000186456"/>
    </source>
</evidence>